<dbReference type="eggNOG" id="ENOG5033H18">
    <property type="taxonomic scope" value="Bacteria"/>
</dbReference>
<organism evidence="2 3">
    <name type="scientific">Limimaricola cinnabarinus LL-001</name>
    <dbReference type="NCBI Taxonomy" id="1337093"/>
    <lineage>
        <taxon>Bacteria</taxon>
        <taxon>Pseudomonadati</taxon>
        <taxon>Pseudomonadota</taxon>
        <taxon>Alphaproteobacteria</taxon>
        <taxon>Rhodobacterales</taxon>
        <taxon>Paracoccaceae</taxon>
        <taxon>Limimaricola</taxon>
    </lineage>
</organism>
<evidence type="ECO:0000256" key="1">
    <source>
        <dbReference type="SAM" id="SignalP"/>
    </source>
</evidence>
<reference evidence="2" key="1">
    <citation type="journal article" date="2013" name="Genome Announc.">
        <title>Draft Genome Sequence of Loktanella cinnabarina LL-001T, Isolated from Deep-Sea Floor Sediment.</title>
        <authorList>
            <person name="Nishi S."/>
            <person name="Tsubouchi T."/>
            <person name="Takaki Y."/>
            <person name="Koyanagi R."/>
            <person name="Satoh N."/>
            <person name="Maruyama T."/>
            <person name="Hatada Y."/>
        </authorList>
    </citation>
    <scope>NUCLEOTIDE SEQUENCE [LARGE SCALE GENOMIC DNA]</scope>
    <source>
        <strain evidence="2">LL-001</strain>
    </source>
</reference>
<comment type="caution">
    <text evidence="2">The sequence shown here is derived from an EMBL/GenBank/DDBJ whole genome shotgun (WGS) entry which is preliminary data.</text>
</comment>
<keyword evidence="3" id="KW-1185">Reference proteome</keyword>
<feature type="chain" id="PRO_5004636672" evidence="1">
    <location>
        <begin position="18"/>
        <end position="126"/>
    </location>
</feature>
<protein>
    <submittedName>
        <fullName evidence="2">Uncharacterized protein</fullName>
    </submittedName>
</protein>
<dbReference type="RefSeq" id="WP_021694111.1">
    <property type="nucleotide sequence ID" value="NZ_BATB01000026.1"/>
</dbReference>
<dbReference type="Proteomes" id="UP000016566">
    <property type="component" value="Unassembled WGS sequence"/>
</dbReference>
<evidence type="ECO:0000313" key="2">
    <source>
        <dbReference type="EMBL" id="GAD56010.1"/>
    </source>
</evidence>
<dbReference type="EMBL" id="BATB01000026">
    <property type="protein sequence ID" value="GAD56010.1"/>
    <property type="molecule type" value="Genomic_DNA"/>
</dbReference>
<gene>
    <name evidence="2" type="ORF">MBELCI_2062</name>
</gene>
<proteinExistence type="predicted"/>
<accession>U2Z3Q0</accession>
<name>U2Z3Q0_9RHOB</name>
<feature type="signal peptide" evidence="1">
    <location>
        <begin position="1"/>
        <end position="17"/>
    </location>
</feature>
<evidence type="ECO:0000313" key="3">
    <source>
        <dbReference type="Proteomes" id="UP000016566"/>
    </source>
</evidence>
<dbReference type="AlphaFoldDB" id="U2Z3Q0"/>
<dbReference type="OrthoDB" id="7864592at2"/>
<sequence length="126" mass="13946">MKSLILMIAALPAPAFAEGARIVFDCRTLTRCDAAGSCDVATDPHRFTFAPLARGTDEIDLYEVSYDEVTAKAEAPAGLRQFSWSEGEADRQTLLLNDDTHATWHRLRENDAGNTEIAFLRCEVLQ</sequence>
<dbReference type="STRING" id="1337093.MBELCI_2062"/>
<keyword evidence="1" id="KW-0732">Signal</keyword>